<protein>
    <recommendedName>
        <fullName evidence="4">DUF3617 family protein</fullName>
    </recommendedName>
</protein>
<feature type="signal peptide" evidence="1">
    <location>
        <begin position="1"/>
        <end position="22"/>
    </location>
</feature>
<evidence type="ECO:0000313" key="3">
    <source>
        <dbReference type="Proteomes" id="UP000001231"/>
    </source>
</evidence>
<keyword evidence="1" id="KW-0732">Signal</keyword>
<organism evidence="2 3">
    <name type="scientific">Kangiella koreensis (strain DSM 16069 / JCM 12317 / KCTC 12182 / SW-125)</name>
    <dbReference type="NCBI Taxonomy" id="523791"/>
    <lineage>
        <taxon>Bacteria</taxon>
        <taxon>Pseudomonadati</taxon>
        <taxon>Pseudomonadota</taxon>
        <taxon>Gammaproteobacteria</taxon>
        <taxon>Kangiellales</taxon>
        <taxon>Kangiellaceae</taxon>
        <taxon>Kangiella</taxon>
    </lineage>
</organism>
<dbReference type="EMBL" id="CP001707">
    <property type="protein sequence ID" value="ACV25580.1"/>
    <property type="molecule type" value="Genomic_DNA"/>
</dbReference>
<dbReference type="STRING" id="523791.Kkor_0159"/>
<dbReference type="Pfam" id="PF12276">
    <property type="entry name" value="DUF3617"/>
    <property type="match status" value="1"/>
</dbReference>
<accession>C7R6R4</accession>
<dbReference type="KEGG" id="kko:Kkor_0159"/>
<name>C7R6R4_KANKD</name>
<dbReference type="HOGENOM" id="CLU_1842445_0_0_6"/>
<evidence type="ECO:0008006" key="4">
    <source>
        <dbReference type="Google" id="ProtNLM"/>
    </source>
</evidence>
<evidence type="ECO:0000313" key="2">
    <source>
        <dbReference type="EMBL" id="ACV25580.1"/>
    </source>
</evidence>
<sequence>MFKIFSLSLIAFTALSFSSAQASELSINPGLWKTTTTTSNSLLDQTQTSTTEECVTETSFNPEEMTEELGECEVIRNDISGNTLTFGMACSAEGNEVTVNGEYTAEDDTGHGTMDMNMSMQGMQMEINMRWTSERIGDC</sequence>
<dbReference type="AlphaFoldDB" id="C7R6R4"/>
<gene>
    <name evidence="2" type="ordered locus">Kkor_0159</name>
</gene>
<dbReference type="InterPro" id="IPR022061">
    <property type="entry name" value="DUF3617"/>
</dbReference>
<proteinExistence type="predicted"/>
<keyword evidence="3" id="KW-1185">Reference proteome</keyword>
<reference evidence="2 3" key="1">
    <citation type="journal article" date="2009" name="Stand. Genomic Sci.">
        <title>Complete genome sequence of Kangiella koreensis type strain (SW-125).</title>
        <authorList>
            <person name="Han C."/>
            <person name="Sikorski J."/>
            <person name="Lapidus A."/>
            <person name="Nolan M."/>
            <person name="Glavina Del Rio T."/>
            <person name="Tice H."/>
            <person name="Cheng J.F."/>
            <person name="Lucas S."/>
            <person name="Chen F."/>
            <person name="Copeland A."/>
            <person name="Ivanova N."/>
            <person name="Mavromatis K."/>
            <person name="Ovchinnikova G."/>
            <person name="Pati A."/>
            <person name="Bruce D."/>
            <person name="Goodwin L."/>
            <person name="Pitluck S."/>
            <person name="Chen A."/>
            <person name="Palaniappan K."/>
            <person name="Land M."/>
            <person name="Hauser L."/>
            <person name="Chang Y.J."/>
            <person name="Jeffries C.D."/>
            <person name="Chain P."/>
            <person name="Saunders E."/>
            <person name="Brettin T."/>
            <person name="Goker M."/>
            <person name="Tindall B.J."/>
            <person name="Bristow J."/>
            <person name="Eisen J.A."/>
            <person name="Markowitz V."/>
            <person name="Hugenholtz P."/>
            <person name="Kyrpides N.C."/>
            <person name="Klenk H.P."/>
            <person name="Detter J.C."/>
        </authorList>
    </citation>
    <scope>NUCLEOTIDE SEQUENCE [LARGE SCALE GENOMIC DNA]</scope>
    <source>
        <strain evidence="3">DSM 16069 / KCTC 12182 / SW-125</strain>
    </source>
</reference>
<evidence type="ECO:0000256" key="1">
    <source>
        <dbReference type="SAM" id="SignalP"/>
    </source>
</evidence>
<dbReference type="Proteomes" id="UP000001231">
    <property type="component" value="Chromosome"/>
</dbReference>
<dbReference type="InParanoid" id="C7R6R4"/>
<feature type="chain" id="PRO_5002982135" description="DUF3617 family protein" evidence="1">
    <location>
        <begin position="23"/>
        <end position="139"/>
    </location>
</feature>
<dbReference type="eggNOG" id="ENOG5030T91">
    <property type="taxonomic scope" value="Bacteria"/>
</dbReference>
<dbReference type="RefSeq" id="WP_012800095.1">
    <property type="nucleotide sequence ID" value="NC_013166.1"/>
</dbReference>
<dbReference type="OrthoDB" id="6197043at2"/>